<name>A0A1L9R8P0_ASPWE</name>
<protein>
    <submittedName>
        <fullName evidence="1">Uncharacterized protein</fullName>
    </submittedName>
</protein>
<gene>
    <name evidence="1" type="ORF">ASPWEDRAFT_45245</name>
</gene>
<organism evidence="1 2">
    <name type="scientific">Aspergillus wentii DTO 134E9</name>
    <dbReference type="NCBI Taxonomy" id="1073089"/>
    <lineage>
        <taxon>Eukaryota</taxon>
        <taxon>Fungi</taxon>
        <taxon>Dikarya</taxon>
        <taxon>Ascomycota</taxon>
        <taxon>Pezizomycotina</taxon>
        <taxon>Eurotiomycetes</taxon>
        <taxon>Eurotiomycetidae</taxon>
        <taxon>Eurotiales</taxon>
        <taxon>Aspergillaceae</taxon>
        <taxon>Aspergillus</taxon>
        <taxon>Aspergillus subgen. Cremei</taxon>
    </lineage>
</organism>
<dbReference type="Proteomes" id="UP000184383">
    <property type="component" value="Unassembled WGS sequence"/>
</dbReference>
<dbReference type="GeneID" id="63752326"/>
<accession>A0A1L9R8P0</accession>
<dbReference type="OrthoDB" id="5134445at2759"/>
<reference evidence="2" key="1">
    <citation type="journal article" date="2017" name="Genome Biol.">
        <title>Comparative genomics reveals high biological diversity and specific adaptations in the industrially and medically important fungal genus Aspergillus.</title>
        <authorList>
            <person name="de Vries R.P."/>
            <person name="Riley R."/>
            <person name="Wiebenga A."/>
            <person name="Aguilar-Osorio G."/>
            <person name="Amillis S."/>
            <person name="Uchima C.A."/>
            <person name="Anderluh G."/>
            <person name="Asadollahi M."/>
            <person name="Askin M."/>
            <person name="Barry K."/>
            <person name="Battaglia E."/>
            <person name="Bayram O."/>
            <person name="Benocci T."/>
            <person name="Braus-Stromeyer S.A."/>
            <person name="Caldana C."/>
            <person name="Canovas D."/>
            <person name="Cerqueira G.C."/>
            <person name="Chen F."/>
            <person name="Chen W."/>
            <person name="Choi C."/>
            <person name="Clum A."/>
            <person name="Dos Santos R.A."/>
            <person name="Damasio A.R."/>
            <person name="Diallinas G."/>
            <person name="Emri T."/>
            <person name="Fekete E."/>
            <person name="Flipphi M."/>
            <person name="Freyberg S."/>
            <person name="Gallo A."/>
            <person name="Gournas C."/>
            <person name="Habgood R."/>
            <person name="Hainaut M."/>
            <person name="Harispe M.L."/>
            <person name="Henrissat B."/>
            <person name="Hilden K.S."/>
            <person name="Hope R."/>
            <person name="Hossain A."/>
            <person name="Karabika E."/>
            <person name="Karaffa L."/>
            <person name="Karanyi Z."/>
            <person name="Krasevec N."/>
            <person name="Kuo A."/>
            <person name="Kusch H."/>
            <person name="LaButti K."/>
            <person name="Lagendijk E.L."/>
            <person name="Lapidus A."/>
            <person name="Levasseur A."/>
            <person name="Lindquist E."/>
            <person name="Lipzen A."/>
            <person name="Logrieco A.F."/>
            <person name="MacCabe A."/>
            <person name="Maekelae M.R."/>
            <person name="Malavazi I."/>
            <person name="Melin P."/>
            <person name="Meyer V."/>
            <person name="Mielnichuk N."/>
            <person name="Miskei M."/>
            <person name="Molnar A.P."/>
            <person name="Mule G."/>
            <person name="Ngan C.Y."/>
            <person name="Orejas M."/>
            <person name="Orosz E."/>
            <person name="Ouedraogo J.P."/>
            <person name="Overkamp K.M."/>
            <person name="Park H.-S."/>
            <person name="Perrone G."/>
            <person name="Piumi F."/>
            <person name="Punt P.J."/>
            <person name="Ram A.F."/>
            <person name="Ramon A."/>
            <person name="Rauscher S."/>
            <person name="Record E."/>
            <person name="Riano-Pachon D.M."/>
            <person name="Robert V."/>
            <person name="Roehrig J."/>
            <person name="Ruller R."/>
            <person name="Salamov A."/>
            <person name="Salih N.S."/>
            <person name="Samson R.A."/>
            <person name="Sandor E."/>
            <person name="Sanguinetti M."/>
            <person name="Schuetze T."/>
            <person name="Sepcic K."/>
            <person name="Shelest E."/>
            <person name="Sherlock G."/>
            <person name="Sophianopoulou V."/>
            <person name="Squina F.M."/>
            <person name="Sun H."/>
            <person name="Susca A."/>
            <person name="Todd R.B."/>
            <person name="Tsang A."/>
            <person name="Unkles S.E."/>
            <person name="van de Wiele N."/>
            <person name="van Rossen-Uffink D."/>
            <person name="Oliveira J.V."/>
            <person name="Vesth T.C."/>
            <person name="Visser J."/>
            <person name="Yu J.-H."/>
            <person name="Zhou M."/>
            <person name="Andersen M.R."/>
            <person name="Archer D.B."/>
            <person name="Baker S.E."/>
            <person name="Benoit I."/>
            <person name="Brakhage A.A."/>
            <person name="Braus G.H."/>
            <person name="Fischer R."/>
            <person name="Frisvad J.C."/>
            <person name="Goldman G.H."/>
            <person name="Houbraken J."/>
            <person name="Oakley B."/>
            <person name="Pocsi I."/>
            <person name="Scazzocchio C."/>
            <person name="Seiboth B."/>
            <person name="vanKuyk P.A."/>
            <person name="Wortman J."/>
            <person name="Dyer P.S."/>
            <person name="Grigoriev I.V."/>
        </authorList>
    </citation>
    <scope>NUCLEOTIDE SEQUENCE [LARGE SCALE GENOMIC DNA]</scope>
    <source>
        <strain evidence="2">DTO 134E9</strain>
    </source>
</reference>
<dbReference type="VEuPathDB" id="FungiDB:ASPWEDRAFT_45245"/>
<sequence>MNQRQPKSSNFSNHLLFRDRMQEMYKTEVEVYEKLKDIQGKDIQLLACVTLSGSSQLNSEYAHIPGILME</sequence>
<evidence type="ECO:0000313" key="1">
    <source>
        <dbReference type="EMBL" id="OJJ31291.1"/>
    </source>
</evidence>
<dbReference type="RefSeq" id="XP_040684968.1">
    <property type="nucleotide sequence ID" value="XM_040836478.1"/>
</dbReference>
<keyword evidence="2" id="KW-1185">Reference proteome</keyword>
<dbReference type="EMBL" id="KV878216">
    <property type="protein sequence ID" value="OJJ31291.1"/>
    <property type="molecule type" value="Genomic_DNA"/>
</dbReference>
<evidence type="ECO:0000313" key="2">
    <source>
        <dbReference type="Proteomes" id="UP000184383"/>
    </source>
</evidence>
<dbReference type="AlphaFoldDB" id="A0A1L9R8P0"/>
<proteinExistence type="predicted"/>